<sequence length="110" mass="12783">MTQLNIELVLGREVRSRDGKRLGHIEAIHLARDGDSLFISEFHIGPDALLERLAVGLLPQWLREVVQRRNQSRRHRLAWDQMDLSDPRHPRLICDEAQLRKHAHTDDAQA</sequence>
<proteinExistence type="predicted"/>
<dbReference type="EMBL" id="JAVIZN010000002">
    <property type="protein sequence ID" value="MDR6206128.1"/>
    <property type="molecule type" value="Genomic_DNA"/>
</dbReference>
<accession>A0ABD5CM26</accession>
<evidence type="ECO:0000313" key="2">
    <source>
        <dbReference type="Proteomes" id="UP001245184"/>
    </source>
</evidence>
<comment type="caution">
    <text evidence="1">The sequence shown here is derived from an EMBL/GenBank/DDBJ whole genome shotgun (WGS) entry which is preliminary data.</text>
</comment>
<dbReference type="Proteomes" id="UP001245184">
    <property type="component" value="Unassembled WGS sequence"/>
</dbReference>
<reference evidence="1 2" key="1">
    <citation type="submission" date="2023-08" db="EMBL/GenBank/DDBJ databases">
        <title>Genome sequencing of plant associated microbes to promote plant fitness in Sorghum bicolor and Oryza sativa.</title>
        <authorList>
            <person name="Coleman-Derr D."/>
        </authorList>
    </citation>
    <scope>NUCLEOTIDE SEQUENCE [LARGE SCALE GENOMIC DNA]</scope>
    <source>
        <strain evidence="1 2">SLBN-33</strain>
    </source>
</reference>
<dbReference type="RefSeq" id="WP_029966023.1">
    <property type="nucleotide sequence ID" value="NZ_ATXV01000001.1"/>
</dbReference>
<gene>
    <name evidence="1" type="ORF">QF025_004848</name>
</gene>
<name>A0ABD5CM26_9BURK</name>
<dbReference type="AlphaFoldDB" id="A0ABD5CM26"/>
<organism evidence="1 2">
    <name type="scientific">Paraburkholderia graminis</name>
    <dbReference type="NCBI Taxonomy" id="60548"/>
    <lineage>
        <taxon>Bacteria</taxon>
        <taxon>Pseudomonadati</taxon>
        <taxon>Pseudomonadota</taxon>
        <taxon>Betaproteobacteria</taxon>
        <taxon>Burkholderiales</taxon>
        <taxon>Burkholderiaceae</taxon>
        <taxon>Paraburkholderia</taxon>
    </lineage>
</organism>
<protein>
    <recommendedName>
        <fullName evidence="3">PRC-barrel domain-containing protein</fullName>
    </recommendedName>
</protein>
<evidence type="ECO:0000313" key="1">
    <source>
        <dbReference type="EMBL" id="MDR6206128.1"/>
    </source>
</evidence>
<evidence type="ECO:0008006" key="3">
    <source>
        <dbReference type="Google" id="ProtNLM"/>
    </source>
</evidence>